<evidence type="ECO:0000313" key="2">
    <source>
        <dbReference type="Proteomes" id="UP000789901"/>
    </source>
</evidence>
<protein>
    <submittedName>
        <fullName evidence="1">37419_t:CDS:1</fullName>
    </submittedName>
</protein>
<evidence type="ECO:0000313" key="1">
    <source>
        <dbReference type="EMBL" id="CAG8843258.1"/>
    </source>
</evidence>
<dbReference type="Proteomes" id="UP000789901">
    <property type="component" value="Unassembled WGS sequence"/>
</dbReference>
<organism evidence="1 2">
    <name type="scientific">Gigaspora margarita</name>
    <dbReference type="NCBI Taxonomy" id="4874"/>
    <lineage>
        <taxon>Eukaryota</taxon>
        <taxon>Fungi</taxon>
        <taxon>Fungi incertae sedis</taxon>
        <taxon>Mucoromycota</taxon>
        <taxon>Glomeromycotina</taxon>
        <taxon>Glomeromycetes</taxon>
        <taxon>Diversisporales</taxon>
        <taxon>Gigasporaceae</taxon>
        <taxon>Gigaspora</taxon>
    </lineage>
</organism>
<sequence length="55" mass="6288">MTIPMKPKKKENVKVSTVPRIKEMKNIELKTSDKSCTEVDKVPTKDTNNILQMAQ</sequence>
<accession>A0ABN7WXP4</accession>
<proteinExistence type="predicted"/>
<name>A0ABN7WXP4_GIGMA</name>
<keyword evidence="2" id="KW-1185">Reference proteome</keyword>
<gene>
    <name evidence="1" type="ORF">GMARGA_LOCUS36444</name>
</gene>
<dbReference type="EMBL" id="CAJVQB010071801">
    <property type="protein sequence ID" value="CAG8843258.1"/>
    <property type="molecule type" value="Genomic_DNA"/>
</dbReference>
<comment type="caution">
    <text evidence="1">The sequence shown here is derived from an EMBL/GenBank/DDBJ whole genome shotgun (WGS) entry which is preliminary data.</text>
</comment>
<feature type="non-terminal residue" evidence="1">
    <location>
        <position position="55"/>
    </location>
</feature>
<reference evidence="1 2" key="1">
    <citation type="submission" date="2021-06" db="EMBL/GenBank/DDBJ databases">
        <authorList>
            <person name="Kallberg Y."/>
            <person name="Tangrot J."/>
            <person name="Rosling A."/>
        </authorList>
    </citation>
    <scope>NUCLEOTIDE SEQUENCE [LARGE SCALE GENOMIC DNA]</scope>
    <source>
        <strain evidence="1 2">120-4 pot B 10/14</strain>
    </source>
</reference>